<evidence type="ECO:0000256" key="1">
    <source>
        <dbReference type="ARBA" id="ARBA00022679"/>
    </source>
</evidence>
<dbReference type="Gene3D" id="3.40.50.2000">
    <property type="entry name" value="Glycogen Phosphorylase B"/>
    <property type="match status" value="1"/>
</dbReference>
<keyword evidence="2" id="KW-0472">Membrane</keyword>
<evidence type="ECO:0000259" key="3">
    <source>
        <dbReference type="Pfam" id="PF00534"/>
    </source>
</evidence>
<keyword evidence="5" id="KW-1185">Reference proteome</keyword>
<dbReference type="PANTHER" id="PTHR46401">
    <property type="entry name" value="GLYCOSYLTRANSFERASE WBBK-RELATED"/>
    <property type="match status" value="1"/>
</dbReference>
<dbReference type="EMBL" id="CP070968">
    <property type="protein sequence ID" value="QSF54705.1"/>
    <property type="molecule type" value="Genomic_DNA"/>
</dbReference>
<evidence type="ECO:0000313" key="4">
    <source>
        <dbReference type="EMBL" id="QSF54705.1"/>
    </source>
</evidence>
<keyword evidence="2" id="KW-0812">Transmembrane</keyword>
<organism evidence="4 5">
    <name type="scientific">Brevundimonas fontaquae</name>
    <dbReference type="NCBI Taxonomy" id="2813778"/>
    <lineage>
        <taxon>Bacteria</taxon>
        <taxon>Pseudomonadati</taxon>
        <taxon>Pseudomonadota</taxon>
        <taxon>Alphaproteobacteria</taxon>
        <taxon>Caulobacterales</taxon>
        <taxon>Caulobacteraceae</taxon>
        <taxon>Brevundimonas</taxon>
    </lineage>
</organism>
<dbReference type="Proteomes" id="UP000662957">
    <property type="component" value="Chromosome"/>
</dbReference>
<dbReference type="SUPFAM" id="SSF53756">
    <property type="entry name" value="UDP-Glycosyltransferase/glycogen phosphorylase"/>
    <property type="match status" value="1"/>
</dbReference>
<dbReference type="Pfam" id="PF00534">
    <property type="entry name" value="Glycos_transf_1"/>
    <property type="match status" value="1"/>
</dbReference>
<name>A0ABX7LSI9_9CAUL</name>
<gene>
    <name evidence="4" type="ORF">JX001_02460</name>
</gene>
<keyword evidence="1" id="KW-0808">Transferase</keyword>
<evidence type="ECO:0000313" key="5">
    <source>
        <dbReference type="Proteomes" id="UP000662957"/>
    </source>
</evidence>
<accession>A0ABX7LSI9</accession>
<protein>
    <submittedName>
        <fullName evidence="4">Glycosyltransferase family 4 protein</fullName>
    </submittedName>
</protein>
<reference evidence="4 5" key="1">
    <citation type="submission" date="2021-02" db="EMBL/GenBank/DDBJ databases">
        <title>Brevundimonas sp. CS1 genome sequence.</title>
        <authorList>
            <person name="Lee K."/>
            <person name="Choi Y.-J."/>
            <person name="Son H.-R."/>
        </authorList>
    </citation>
    <scope>NUCLEOTIDE SEQUENCE [LARGE SCALE GENOMIC DNA]</scope>
    <source>
        <strain evidence="4 5">CS1</strain>
    </source>
</reference>
<feature type="domain" description="Glycosyl transferase family 1" evidence="3">
    <location>
        <begin position="285"/>
        <end position="439"/>
    </location>
</feature>
<keyword evidence="2" id="KW-1133">Transmembrane helix</keyword>
<dbReference type="RefSeq" id="WP_205682143.1">
    <property type="nucleotide sequence ID" value="NZ_CP070968.1"/>
</dbReference>
<dbReference type="PANTHER" id="PTHR46401:SF2">
    <property type="entry name" value="GLYCOSYLTRANSFERASE WBBK-RELATED"/>
    <property type="match status" value="1"/>
</dbReference>
<proteinExistence type="predicted"/>
<evidence type="ECO:0000256" key="2">
    <source>
        <dbReference type="SAM" id="Phobius"/>
    </source>
</evidence>
<dbReference type="CDD" id="cd03809">
    <property type="entry name" value="GT4_MtfB-like"/>
    <property type="match status" value="1"/>
</dbReference>
<sequence>MIFVESNDNVYSGAMTTYFDITTTMSWGGPQVGITRVEREIAKRAINYSKNKIAHCFYHKSTRLYYVLNSEFAHSVLNHDWWIELSVAQNLPVAGLRRERDLFPLSLDQRTKNKGRLIKLLNNLTENMSLDEVLIYRNNSPLVPVNTPSGTVFLTVDKIIDGVLPLNGDAWIVNGGLDWEHKDIRDIRRLKAKYRFNYVAILYDIIPLLFPHYVVPFYVDLLKRYFGELFWTADFGLCISSTTRCDVKAHLSDWRMPDLPLSDWQLGSDLPSSLESTRLPKSLRGRPFLLYVSTIEPRKSHRTIVEAFERAVMDGKLSAEAVCVFVGRVGWNSENLLQEIQNNPNLQDRIILMSGVSDEMLLELYDNARFVVFPSRYEGYGLSLVEAMALGKACICGDAGSLREVGGDAPLYIDPIDIPAWSKAISMAFSDDEMVASLSLASKTLYEPVTWDQSAVQFFDRLDRHIETSE</sequence>
<dbReference type="InterPro" id="IPR001296">
    <property type="entry name" value="Glyco_trans_1"/>
</dbReference>
<feature type="transmembrane region" description="Helical" evidence="2">
    <location>
        <begin position="198"/>
        <end position="219"/>
    </location>
</feature>